<evidence type="ECO:0000256" key="2">
    <source>
        <dbReference type="SAM" id="Phobius"/>
    </source>
</evidence>
<keyword evidence="2" id="KW-0812">Transmembrane</keyword>
<evidence type="ECO:0000256" key="1">
    <source>
        <dbReference type="SAM" id="MobiDB-lite"/>
    </source>
</evidence>
<keyword evidence="2" id="KW-1133">Transmembrane helix</keyword>
<evidence type="ECO:0000313" key="3">
    <source>
        <dbReference type="EMBL" id="GGN63023.1"/>
    </source>
</evidence>
<sequence>MRPAFALAFRLLMRREGRVPGWIAYLAAAVVWSAALSLLTSMVLMGLPHGWETALSWTDIRLRTTWIAGVLVPAAVGTHLVIRLWQRRRPRMSGGDRPAPRTNGGDRPLPSKRGGRHR</sequence>
<name>A0A918D3N1_9ACTN</name>
<dbReference type="Proteomes" id="UP000600365">
    <property type="component" value="Unassembled WGS sequence"/>
</dbReference>
<feature type="region of interest" description="Disordered" evidence="1">
    <location>
        <begin position="90"/>
        <end position="118"/>
    </location>
</feature>
<feature type="transmembrane region" description="Helical" evidence="2">
    <location>
        <begin position="65"/>
        <end position="85"/>
    </location>
</feature>
<protein>
    <submittedName>
        <fullName evidence="3">Uncharacterized protein</fullName>
    </submittedName>
</protein>
<comment type="caution">
    <text evidence="3">The sequence shown here is derived from an EMBL/GenBank/DDBJ whole genome shotgun (WGS) entry which is preliminary data.</text>
</comment>
<gene>
    <name evidence="3" type="ORF">GCM10011579_030820</name>
</gene>
<evidence type="ECO:0000313" key="4">
    <source>
        <dbReference type="Proteomes" id="UP000600365"/>
    </source>
</evidence>
<reference evidence="3 4" key="1">
    <citation type="journal article" date="2014" name="Int. J. Syst. Evol. Microbiol.">
        <title>Complete genome sequence of Corynebacterium casei LMG S-19264T (=DSM 44701T), isolated from a smear-ripened cheese.</title>
        <authorList>
            <consortium name="US DOE Joint Genome Institute (JGI-PGF)"/>
            <person name="Walter F."/>
            <person name="Albersmeier A."/>
            <person name="Kalinowski J."/>
            <person name="Ruckert C."/>
        </authorList>
    </citation>
    <scope>NUCLEOTIDE SEQUENCE [LARGE SCALE GENOMIC DNA]</scope>
    <source>
        <strain evidence="3 4">CGMCC 4.7111</strain>
    </source>
</reference>
<organism evidence="3 4">
    <name type="scientific">Streptomyces albiflavescens</name>
    <dbReference type="NCBI Taxonomy" id="1623582"/>
    <lineage>
        <taxon>Bacteria</taxon>
        <taxon>Bacillati</taxon>
        <taxon>Actinomycetota</taxon>
        <taxon>Actinomycetes</taxon>
        <taxon>Kitasatosporales</taxon>
        <taxon>Streptomycetaceae</taxon>
        <taxon>Streptomyces</taxon>
    </lineage>
</organism>
<accession>A0A918D3N1</accession>
<dbReference type="EMBL" id="BMMM01000005">
    <property type="protein sequence ID" value="GGN63023.1"/>
    <property type="molecule type" value="Genomic_DNA"/>
</dbReference>
<proteinExistence type="predicted"/>
<dbReference type="AlphaFoldDB" id="A0A918D3N1"/>
<feature type="transmembrane region" description="Helical" evidence="2">
    <location>
        <begin position="21"/>
        <end position="45"/>
    </location>
</feature>
<keyword evidence="2" id="KW-0472">Membrane</keyword>
<keyword evidence="4" id="KW-1185">Reference proteome</keyword>